<evidence type="ECO:0000259" key="3">
    <source>
        <dbReference type="PROSITE" id="PS51782"/>
    </source>
</evidence>
<dbReference type="Pfam" id="PF05593">
    <property type="entry name" value="RHS_repeat"/>
    <property type="match status" value="6"/>
</dbReference>
<dbReference type="InterPro" id="IPR056823">
    <property type="entry name" value="TEN-like_YD-shell"/>
</dbReference>
<accession>A0ABT3A9R8</accession>
<gene>
    <name evidence="4" type="ORF">OE749_11570</name>
</gene>
<dbReference type="Pfam" id="PF25023">
    <property type="entry name" value="TEN_YD-shell"/>
    <property type="match status" value="1"/>
</dbReference>
<organism evidence="4 5">
    <name type="scientific">Fluctibacter corallii</name>
    <dbReference type="NCBI Taxonomy" id="2984329"/>
    <lineage>
        <taxon>Bacteria</taxon>
        <taxon>Pseudomonadati</taxon>
        <taxon>Pseudomonadota</taxon>
        <taxon>Gammaproteobacteria</taxon>
        <taxon>Alteromonadales</taxon>
        <taxon>Alteromonadaceae</taxon>
        <taxon>Fluctibacter</taxon>
    </lineage>
</organism>
<dbReference type="CDD" id="cd00118">
    <property type="entry name" value="LysM"/>
    <property type="match status" value="1"/>
</dbReference>
<evidence type="ECO:0000313" key="5">
    <source>
        <dbReference type="Proteomes" id="UP001652504"/>
    </source>
</evidence>
<dbReference type="EMBL" id="JAOWKX010000005">
    <property type="protein sequence ID" value="MCV2885332.1"/>
    <property type="molecule type" value="Genomic_DNA"/>
</dbReference>
<dbReference type="PANTHER" id="PTHR32305">
    <property type="match status" value="1"/>
</dbReference>
<dbReference type="InterPro" id="IPR018392">
    <property type="entry name" value="LysM"/>
</dbReference>
<feature type="transmembrane region" description="Helical" evidence="2">
    <location>
        <begin position="4570"/>
        <end position="4593"/>
    </location>
</feature>
<keyword evidence="2" id="KW-0812">Transmembrane</keyword>
<evidence type="ECO:0000256" key="2">
    <source>
        <dbReference type="SAM" id="Phobius"/>
    </source>
</evidence>
<dbReference type="InterPro" id="IPR031325">
    <property type="entry name" value="RHS_repeat"/>
</dbReference>
<evidence type="ECO:0000313" key="4">
    <source>
        <dbReference type="EMBL" id="MCV2885332.1"/>
    </source>
</evidence>
<evidence type="ECO:0000256" key="1">
    <source>
        <dbReference type="ARBA" id="ARBA00022737"/>
    </source>
</evidence>
<proteinExistence type="predicted"/>
<dbReference type="Proteomes" id="UP001652504">
    <property type="component" value="Unassembled WGS sequence"/>
</dbReference>
<feature type="transmembrane region" description="Helical" evidence="2">
    <location>
        <begin position="4605"/>
        <end position="4632"/>
    </location>
</feature>
<dbReference type="PROSITE" id="PS51782">
    <property type="entry name" value="LYSM"/>
    <property type="match status" value="1"/>
</dbReference>
<keyword evidence="5" id="KW-1185">Reference proteome</keyword>
<reference evidence="4 5" key="1">
    <citation type="submission" date="2022-10" db="EMBL/GenBank/DDBJ databases">
        <title>Aestuariibacter sp. AA17 isolated from Montipora capitata coral fragment.</title>
        <authorList>
            <person name="Emsley S.A."/>
            <person name="Pfannmuller K.M."/>
            <person name="Loughran R.M."/>
            <person name="Shlafstein M."/>
            <person name="Papke E."/>
            <person name="Saw J.H."/>
            <person name="Ushijima B."/>
            <person name="Videau P."/>
        </authorList>
    </citation>
    <scope>NUCLEOTIDE SEQUENCE [LARGE SCALE GENOMIC DNA]</scope>
    <source>
        <strain evidence="4 5">AA17</strain>
    </source>
</reference>
<feature type="domain" description="LysM" evidence="3">
    <location>
        <begin position="4474"/>
        <end position="4521"/>
    </location>
</feature>
<dbReference type="NCBIfam" id="TIGR01643">
    <property type="entry name" value="YD_repeat_2x"/>
    <property type="match status" value="12"/>
</dbReference>
<dbReference type="InterPro" id="IPR050708">
    <property type="entry name" value="T6SS_VgrG/RHS"/>
</dbReference>
<keyword evidence="2" id="KW-1133">Transmembrane helix</keyword>
<dbReference type="InterPro" id="IPR006530">
    <property type="entry name" value="YD"/>
</dbReference>
<keyword evidence="1" id="KW-0677">Repeat</keyword>
<dbReference type="SMART" id="SM00257">
    <property type="entry name" value="LysM"/>
    <property type="match status" value="1"/>
</dbReference>
<dbReference type="Gene3D" id="2.180.10.10">
    <property type="entry name" value="RHS repeat-associated core"/>
    <property type="match status" value="12"/>
</dbReference>
<comment type="caution">
    <text evidence="4">The sequence shown here is derived from an EMBL/GenBank/DDBJ whole genome shotgun (WGS) entry which is preliminary data.</text>
</comment>
<keyword evidence="2" id="KW-0472">Membrane</keyword>
<dbReference type="Pfam" id="PF01476">
    <property type="entry name" value="LysM"/>
    <property type="match status" value="1"/>
</dbReference>
<dbReference type="RefSeq" id="WP_263712615.1">
    <property type="nucleotide sequence ID" value="NZ_JAOWKX010000005.1"/>
</dbReference>
<sequence length="5249" mass="581883">MSSLITSSELGLFGAQFSSNNIVGGDAFGHRLNQSSLNLVTGNVVIQRQDHLAMARGVSSQLVQTYNSQGMDSDGDAWWFGVDKRLTNIPSTHEAGSTITRLQGDGSKQVFAYDVQSGKYISTDGEGQHDTLELNNGTWIFKRNANSEERYNGQGQLVSIQDAFGNSKTYTYTNNKVTRINDASGQTIFIDYVSTSGGDRVSAIRTQDNAGTLTNVRYGYDTAGRLTSVTYDLTPDDNSISDNNTFVTRYTYDGSSHRIASVSNSDGSSTRFTYKQYQERGSSYIATGDWVLNTMTDGEGRTVTFDYDALARSTDVIDSFGRTTTYRFDQQGQLLSVAKPPIDGTRQTTFFSYDDEGNLTSKKVGGEVEHYYYDNNGNLTATLDAEGRRIERRYDANNRLIAELKYVDFDTDGTGLGRPDDALVTRYVYDSNGALRFVVKDNGNVSEFQYNGLGQQIKSVVHTNAYNTSGLSDSDDLTLSTLQSWSGTQNANTGVVTRFTYDFRGQLSTKKSFDNGVLVGSESFIYDQAGRLLSSTDATNKTTQFMYDGIGRLTKSIDALGQVTLISHQDNAQRVLTSHANGMVSTQTFNRNGDLITSFDSATGEGTANKMGYLYDDLGRLRVSQSANGTNQYYFYDAHDRKIGQIDGAGQLSTWHYNDKGQVSQFTRHGNTVDPRRLVSAQGVLNEAYWNLTEFVQQASSSADSKEFRIYDSTGLLRFHVDSEGTASEKTYDGLGRLVHSATYEKKLDISKLGSNVSENRLLGLLYDLKVADVTNDVVTTGRDPIQPYNLSNDAYIQDRFLDTQIFGVYKTGGFGERVPNQPYIYSHAADKPVYIEQDSISQVEQIRLSDGRQALKWSTDGLPYPKVELGYRILHNNDQFEYLPVTYSNGEYYVELPQLERDDYEFAFFYKDNFNNVRSQSGGAFTQLRDPAVTSKTIDVRNFESHWTVEQSTGSSLADVIPAHLWDQIENVSATVYSTPSEAIRGDLHNLDFVVQTNTMVTAYPLYSGQVNLSVGEELLAGRYQLHLTMEMKDGSTQEIAPFLYEVGSQSTGQLSQTLSWPETAFADQPGGSVTVKYRSGYRNTGFTTATATLSNGEYQVTLDNLNAGEYYEVVVEYNQGQSTFHGSVENQRTSTFLFLANDQDGLVEAETRAYRVSNTWTEGTSLTGVYTQSQANAIDYVLADVFDKATGELLYSAYTYMSAYDIYNGEVNLSTEGLLADGQYRVELHEYRRNRSTTLKTFDYEVGQQQETTRPTIVSIDIDDLPENAEVHYFFPQLNGARYVKGELDSDNKLKVQMNDLFLYDTRQIPDGLFDMFIEYRDKTTGERLERFHTQVKVDYESHDSVVSDFDNALVAPDGLHEQYYYDSEGRLIGKSDRNGSITEYRYDSAGRLTDEIRYAGEGVYGISQSFETWAQMLSRVGTSNDDQHTRYFYDGAGRKVGELDAGGYLTRYQHDAAGRVISTSRYQNKVSNPNAGFDSLVLQSSGQIRTTSFEYDALGRVVKETSHNNVETIRTYDAIGNLTSKHSLDKNNNDYQQGAVRKYDGFGRVIAELDAIGAEKLRRTTNQTLINNIWRDYATHFEYDDAGRVIHSYQRHSQVKDPISGALRTEQIDNWLYYDNAGRLQYTVSDTGTVSESVYDAFGRVTQVRKYANTVSTSGLTGGDNTNQISQRLTASTSDISTFSQYDSVGRVTSSTNVLGIKTTTNYDAYGRVESTFRQDGINASSGVTKAYEYDGIGNLVKSIDYSTGETRVTENTYDVFGRLTQSRATGGHSVTRVLDKLGREVSVTDGVGKTAYTTYDGFDRIVTSRDKLNRTTRFTYSGNQMTMTDPSGNITRTMRDGFGNVLEFTDVNGKRTTYSRDENGKAVVVREYSASGALLTTETNKFTGRGKLTETRNANGVLTRYYFDAENNMVERVEDVSGLKETTRYEFNALGRKVAVIEPSGIRTELEYDDVGNLKTHTVNVNGTDKIITRYSYDDRGNKLAMSRENASGIVYEAVNYEYDQRNRLVKKTENPGGLERISEYVYNQFDQVIRKIEGSETTYFIYDGFGLDNLLFKVSKTGLVTEYHYDAQGQKLEEKTFAKSIDTSGLLNAIKQANEPRVVVETRLAERPTYHNDPEMPQGQLTELNNREVNFFDANGNISLQLTANGYLTEFYYDGMGNKVSETRYEADFFALLELDVHQRPSVSQLRSKITEMKTLLAEYEAEQAAQPAATEGEETVENEVFEFVFNTTRYVYDSFGRMSHEISGNGSVTEFVYDKEGQLVAERQYANTLDISGFSLSQVLTASQASVPASSQDKLSQTFYDRLGRVQYTIDNGGFVTEIKRDAKGNETQIVKYQNAVTKRIYNSASEFTSQLNSANATITQRWYDELGQLIYEKDSEGYVTQFTYDLMGRVTRSEKTSITLSVSNSASLNTVKGAFEGLSDEEKAGNIVDTYSYDQLGRLTASTGADGQSKNYGYDDAGNRIYEEDSLGNRISYAYDAAGRMTRMVRPVSDTQGMVTDYVYSDRGMLMKETSYVNLVSLKNAQGEFYAAGAISVTPYTGPEGDRITRYSYDAQDRLIRKSQELSFYDGITAKTELVTEISYNSFNQIVEQVEGSGTQEERRTQFEYDAVGQLVKVIKAAGTPAESVTEYRYDALGNQTHIIDARGHALAETDSDWAMNKRLSLGWVVSDAFGVRAKFASELSGAEKEQAKLLFAEVSSHDSLGRVTSVTKASGETTQTDYNANGDIIRHRDGAGKESIMLYDSKGRARFAVDANGYVTSFIYTVRGDIASQTRYQVALQSGTYSTSTSLEQMQSLIDQRSAQEGHQTRYVYNSLGQVTEERDPMGYVQRYEYDAFGNLTSITDRRGNKTVNVYDMKGNLIESRTPSVTYVTNTNTRATESGEIITKYTYDKFGQQLSMTEAVGTPQEKTTTFEYDELGRQVKVNYPARLVAVGTNGAQQMVTPTETKEYDLAGNLVKTTDNLGRYQIRLYDDANRLTHFVDHDDVLRTYIYDANGNKIADRIYQQKMDGSTNESFIRSVANMLPYFETRYEYDGQNRLVSQSTSDALYYAAGEGFSQSSGKTQIIYNNAGLEAITVDGRGVSQFTYYDAAGNAVVTINGDGFASTREYDANGNNVRETVYATALTTAELAALNANTALSTVMGYINASPSKDRTTLIEYDALNRVTEQRILNVRYSTVTSGTMTSGIADYTTRFSYDANGNVLTTEVGATKNGAWVQEKSSITFSYDALNRQIKSVDQGFTDYVNASVAPTKIMQFDALGNQVVEALDAKVGTVGVIDTNDRITTRHYDKFGRVIRITAPGDIDIRYVYDQYGNVTMKREKQTYQVYDESNRTSSTRHRWLIDKYQYDSANRQTVHTDAAGVNHTTRYDDVGRVVAKGAQGKEHTFYEYDLNGRMVFSSEGGRHMRYFYDENGNATLQVNSAGTSIRQLSLSALLSMSKSADSIHFKAIRFDGRNNAIESIDPELEYLRAQANAAPDVGNVPGSNFSSGAASVGKGGDIDVKFHLMASGSKDRKPEQIYKQYGLSFKLSGMEDYQGKIKLEWDTGFAGYATRGTTEIDSSSSGYQFQGINSPRSYLYGKDDFNRYGVQAHGKTTTTSIKERGFVYSIKTYKQDSQGNWVYYKTLTGSYGWEGSAPDINQYNARSFPDDKHSLPSLVTLTQQPENATRVSLYYRTQGSSGTFSKLLAYDAGNGKFQVDVSALADGNYEYYYEATDVAGRVVNGAKGNMTLGANSAITHANTAKPDLSKRSLDVLASQSVAELRQYGASRSQSYNAFGQIESTTDANGNTTRYNYDNRGQLVQRIDPRTQVTGSNGATVSRSVMTQYKYDVQGNQVAEIDGNAKLQTREYSAGKLTRVNHADGTYQLYYYDNYGQLMKERTKEGRFVNYAYDAGGNVIKVDRAGKNDDFYVYNQQGQQLSHNTGYANVMTRQANMSYYEFDTLGRTTRAIDPAGYITTYSYRYDTSIGNYGGWEKTTTYATGDTKKEHLDHVGRISFKEDLGGNTFHYYYNANSGFLDVQTGSTGQNISYSYFGTGQKKGIDDTGANNYATFDYDANGNVIGEEYFYFNDGGQAVYSQQTRATFDELNRIKSITDTGVSIQYQYDAVGNRRRIQSTYTNVDGNSASVDHWYTYDAMNRVEISKGSLENGAIVRGDGVKVTYDAAGRRSTVENAGGSIESYTYNAFGWLVAVKVDGNLRATRSYYDGGYLRQVKEYRPHEQPVVRWREYREGRYEYIAEPYEYYPNGNNGSLHSTTDYYYNAAGQKRSESNKRYTSAGVNDQNVTTSYMLDKMGNVLSSRASTSSKQSDGSWSTSVQTTRNTYEKWDNYKQSKIEIQGSVNGELRYSWANGLSKLEYDANGNLVKATDTYAGRVLDYVNSFDGKVLTRTEEAPTYTKKQRYFYYNGVGVGDIGNDGPSYRDYASVLAEAQKKRSSNASKEQEFKPVMAADFDANFVPIGRQSGISNGRYTVNSGDTLMNIATQLWGDKSLWYLIADANGLKGTESLTAGTVLNIPNVASTNLHNSSETFRPYNAGAAMGDVNPTLPEVPPPPIPPKKDGCGGIAMIVMVVVAVVATVVTAGAAALAMSGATMSMGAAWAAGTAIMTGAAGFSLGVAAAAFAGGFVGSVASQLVGKAMGVVESFSLRKAVAGGLTSVVTAGTAAGLRELGYVSSVNGKEVLSNAGKIWQSALSVPLNVGANKIAGIDTSFSWGNVAVSALSTAVMTSDTMNGLLGEMSFNAEKGANFDWRNVADGTTGGIVGAGVSYAIGKAVFDGEDEPSWNFKQVALNAFGSAIGNEINRSRTKRHEIEQVQKRTEELLSSITNLLQDEAMRIANAQRKEVFQELDSDVQEISSQVLDKKLAERAAAEVPESPISKPPEVAPIEDELGIMSKEKVTALNTQNAESREVLLETANNAAVEPLEPKVHLTRVTEETAPRQLTDEVIAEAEARLRQGDRAGAYLVYAEATGLSILYDQASITTYAGVHGGAALFGNFIAKMNNGPDYPVTLDSFSYLIDNAVHQFFAAHHEATKNELGISSTVSLSNDHIENVDYLVWEGLGMGENFPGNMLLFMDDTYAGSKVGIGDIEQGFHAGAFHGHLGRVPAEFMNDPNFTIHEGADFINVINNNNNTVELFFQKTPQIPLVSALGDWANDAVEWVIDAQAEPWELPTQQNLERRSVLQHFMEAGNVNHVEYTPANPNRWLWNDNGTVVSPRQIGNFLNPLPAIPSSHVDIQRAFLGEY</sequence>
<dbReference type="PANTHER" id="PTHR32305:SF15">
    <property type="entry name" value="PROTEIN RHSA-RELATED"/>
    <property type="match status" value="1"/>
</dbReference>
<protein>
    <submittedName>
        <fullName evidence="4">LysM peptidoglycan-binding domain-containing protein</fullName>
    </submittedName>
</protein>
<name>A0ABT3A9R8_9ALTE</name>